<feature type="domain" description="Brr2 N-terminal helicase PWI" evidence="1">
    <location>
        <begin position="257"/>
        <end position="328"/>
    </location>
</feature>
<dbReference type="InterPro" id="IPR048863">
    <property type="entry name" value="BRR2_plug"/>
</dbReference>
<evidence type="ECO:0000259" key="1">
    <source>
        <dbReference type="Pfam" id="PF18149"/>
    </source>
</evidence>
<sequence length="335" mass="38722">MADAAARELQYEYKANSNLVLQVDYSLIDRRPKDEATGEVLPLNPDRLRGMKMGDKFYRSKPPMLEEKQAKRRRRDDAQKDFMKFRGQTLLTANIEEIVGIYKPRTQETRQTYEIILAFIQEALGDQPRDILCGAADEVLATLKSEKFKDNQRKKEIESLLGPLTEERYALLSNLGKKITDYSITSEENKPEEEIDETYGVNVQFEESDDEDQEDVYGEIRDESDAEEGEEAMIDSTLKASGVSALEDESSSTTEKKKSLHPRDIDAYWLQRSLGKFYQDPIVAQQKSHEVLEILKTASDDRDCENRLVLLLGFDQFDFIRTLRQYRNMSNNDHF</sequence>
<evidence type="ECO:0000259" key="2">
    <source>
        <dbReference type="Pfam" id="PF21188"/>
    </source>
</evidence>
<accession>A0A183J3K2</accession>
<evidence type="ECO:0000313" key="5">
    <source>
        <dbReference type="WBParaSite" id="SBAD_0001081601-mRNA-1"/>
    </source>
</evidence>
<feature type="domain" description="Pre-mRNA-splicing helicase BRR2-like plug" evidence="2">
    <location>
        <begin position="109"/>
        <end position="172"/>
    </location>
</feature>
<reference evidence="3 4" key="2">
    <citation type="submission" date="2018-11" db="EMBL/GenBank/DDBJ databases">
        <authorList>
            <consortium name="Pathogen Informatics"/>
        </authorList>
    </citation>
    <scope>NUCLEOTIDE SEQUENCE [LARGE SCALE GENOMIC DNA]</scope>
</reference>
<dbReference type="WBParaSite" id="SBAD_0001081601-mRNA-1">
    <property type="protein sequence ID" value="SBAD_0001081601-mRNA-1"/>
    <property type="gene ID" value="SBAD_0001081601"/>
</dbReference>
<protein>
    <submittedName>
        <fullName evidence="5">Helicase_PWI domain-containing protein</fullName>
    </submittedName>
</protein>
<dbReference type="OrthoDB" id="5851023at2759"/>
<dbReference type="AlphaFoldDB" id="A0A183J3K2"/>
<dbReference type="InterPro" id="IPR041094">
    <property type="entry name" value="Brr2_helicase_PWI"/>
</dbReference>
<proteinExistence type="predicted"/>
<name>A0A183J3K2_9BILA</name>
<dbReference type="Pfam" id="PF21188">
    <property type="entry name" value="BRR2_plug"/>
    <property type="match status" value="1"/>
</dbReference>
<dbReference type="EMBL" id="UZAM01014094">
    <property type="protein sequence ID" value="VDP31937.1"/>
    <property type="molecule type" value="Genomic_DNA"/>
</dbReference>
<dbReference type="Proteomes" id="UP000270296">
    <property type="component" value="Unassembled WGS sequence"/>
</dbReference>
<evidence type="ECO:0000313" key="3">
    <source>
        <dbReference type="EMBL" id="VDP31937.1"/>
    </source>
</evidence>
<organism evidence="5">
    <name type="scientific">Soboliphyme baturini</name>
    <dbReference type="NCBI Taxonomy" id="241478"/>
    <lineage>
        <taxon>Eukaryota</taxon>
        <taxon>Metazoa</taxon>
        <taxon>Ecdysozoa</taxon>
        <taxon>Nematoda</taxon>
        <taxon>Enoplea</taxon>
        <taxon>Dorylaimia</taxon>
        <taxon>Dioctophymatida</taxon>
        <taxon>Dioctophymatoidea</taxon>
        <taxon>Soboliphymatidae</taxon>
        <taxon>Soboliphyme</taxon>
    </lineage>
</organism>
<dbReference type="Pfam" id="PF18149">
    <property type="entry name" value="Helicase_PWI"/>
    <property type="match status" value="1"/>
</dbReference>
<gene>
    <name evidence="3" type="ORF">SBAD_LOCUS10450</name>
</gene>
<keyword evidence="4" id="KW-1185">Reference proteome</keyword>
<evidence type="ECO:0000313" key="4">
    <source>
        <dbReference type="Proteomes" id="UP000270296"/>
    </source>
</evidence>
<reference evidence="5" key="1">
    <citation type="submission" date="2016-06" db="UniProtKB">
        <authorList>
            <consortium name="WormBaseParasite"/>
        </authorList>
    </citation>
    <scope>IDENTIFICATION</scope>
</reference>